<dbReference type="PROSITE" id="PS51885">
    <property type="entry name" value="NEPRILYSIN"/>
    <property type="match status" value="1"/>
</dbReference>
<feature type="domain" description="Peptidase M13 C-terminal" evidence="1">
    <location>
        <begin position="17"/>
        <end position="74"/>
    </location>
</feature>
<name>A0A368GED2_ANCCA</name>
<comment type="caution">
    <text evidence="2">The sequence shown here is derived from an EMBL/GenBank/DDBJ whole genome shotgun (WGS) entry which is preliminary data.</text>
</comment>
<protein>
    <recommendedName>
        <fullName evidence="1">Peptidase M13 C-terminal domain-containing protein</fullName>
    </recommendedName>
</protein>
<dbReference type="InterPro" id="IPR024079">
    <property type="entry name" value="MetalloPept_cat_dom_sf"/>
</dbReference>
<evidence type="ECO:0000313" key="3">
    <source>
        <dbReference type="Proteomes" id="UP000252519"/>
    </source>
</evidence>
<reference evidence="2 3" key="1">
    <citation type="submission" date="2014-10" db="EMBL/GenBank/DDBJ databases">
        <title>Draft genome of the hookworm Ancylostoma caninum.</title>
        <authorList>
            <person name="Mitreva M."/>
        </authorList>
    </citation>
    <scope>NUCLEOTIDE SEQUENCE [LARGE SCALE GENOMIC DNA]</scope>
    <source>
        <strain evidence="2 3">Baltimore</strain>
    </source>
</reference>
<dbReference type="GO" id="GO:0016485">
    <property type="term" value="P:protein processing"/>
    <property type="evidence" value="ECO:0007669"/>
    <property type="project" value="TreeGrafter"/>
</dbReference>
<sequence>MFFKLHAETMLSTHSIQVWCGHMTNDAMINLILTDPHSPQRYRVNQVLANQPEFAAAFQCDVGTPMNPTERCAVW</sequence>
<dbReference type="GO" id="GO:0004222">
    <property type="term" value="F:metalloendopeptidase activity"/>
    <property type="evidence" value="ECO:0007669"/>
    <property type="project" value="InterPro"/>
</dbReference>
<organism evidence="2 3">
    <name type="scientific">Ancylostoma caninum</name>
    <name type="common">Dog hookworm</name>
    <dbReference type="NCBI Taxonomy" id="29170"/>
    <lineage>
        <taxon>Eukaryota</taxon>
        <taxon>Metazoa</taxon>
        <taxon>Ecdysozoa</taxon>
        <taxon>Nematoda</taxon>
        <taxon>Chromadorea</taxon>
        <taxon>Rhabditida</taxon>
        <taxon>Rhabditina</taxon>
        <taxon>Rhabditomorpha</taxon>
        <taxon>Strongyloidea</taxon>
        <taxon>Ancylostomatidae</taxon>
        <taxon>Ancylostomatinae</taxon>
        <taxon>Ancylostoma</taxon>
    </lineage>
</organism>
<proteinExistence type="predicted"/>
<dbReference type="SUPFAM" id="SSF55486">
    <property type="entry name" value="Metalloproteases ('zincins'), catalytic domain"/>
    <property type="match status" value="1"/>
</dbReference>
<gene>
    <name evidence="2" type="ORF">ANCCAN_12055</name>
</gene>
<evidence type="ECO:0000313" key="2">
    <source>
        <dbReference type="EMBL" id="RCN42008.1"/>
    </source>
</evidence>
<dbReference type="PANTHER" id="PTHR11733">
    <property type="entry name" value="ZINC METALLOPROTEASE FAMILY M13 NEPRILYSIN-RELATED"/>
    <property type="match status" value="1"/>
</dbReference>
<dbReference type="Pfam" id="PF01431">
    <property type="entry name" value="Peptidase_M13"/>
    <property type="match status" value="1"/>
</dbReference>
<dbReference type="OrthoDB" id="5873741at2759"/>
<dbReference type="Gene3D" id="3.40.390.10">
    <property type="entry name" value="Collagenase (Catalytic Domain)"/>
    <property type="match status" value="1"/>
</dbReference>
<keyword evidence="3" id="KW-1185">Reference proteome</keyword>
<dbReference type="InterPro" id="IPR000718">
    <property type="entry name" value="Peptidase_M13"/>
</dbReference>
<dbReference type="InterPro" id="IPR018497">
    <property type="entry name" value="Peptidase_M13_C"/>
</dbReference>
<accession>A0A368GED2</accession>
<dbReference type="STRING" id="29170.A0A368GED2"/>
<dbReference type="Proteomes" id="UP000252519">
    <property type="component" value="Unassembled WGS sequence"/>
</dbReference>
<dbReference type="AlphaFoldDB" id="A0A368GED2"/>
<dbReference type="GO" id="GO:0005886">
    <property type="term" value="C:plasma membrane"/>
    <property type="evidence" value="ECO:0007669"/>
    <property type="project" value="TreeGrafter"/>
</dbReference>
<evidence type="ECO:0000259" key="1">
    <source>
        <dbReference type="Pfam" id="PF01431"/>
    </source>
</evidence>
<dbReference type="PANTHER" id="PTHR11733:SF237">
    <property type="entry name" value="NEPRILYSIN-LIKE 4"/>
    <property type="match status" value="1"/>
</dbReference>
<dbReference type="EMBL" id="JOJR01000214">
    <property type="protein sequence ID" value="RCN42008.1"/>
    <property type="molecule type" value="Genomic_DNA"/>
</dbReference>